<evidence type="ECO:0000256" key="5">
    <source>
        <dbReference type="ARBA" id="ARBA00022723"/>
    </source>
</evidence>
<dbReference type="Gene3D" id="3.10.120.10">
    <property type="entry name" value="Cytochrome b5-like heme/steroid binding domain"/>
    <property type="match status" value="2"/>
</dbReference>
<dbReference type="InterPro" id="IPR050668">
    <property type="entry name" value="Cytochrome_b5"/>
</dbReference>
<dbReference type="PANTHER" id="PTHR19359">
    <property type="entry name" value="CYTOCHROME B5"/>
    <property type="match status" value="1"/>
</dbReference>
<dbReference type="GO" id="GO:0020037">
    <property type="term" value="F:heme binding"/>
    <property type="evidence" value="ECO:0007669"/>
    <property type="project" value="UniProtKB-UniRule"/>
</dbReference>
<keyword evidence="3 14" id="KW-0349">Heme</keyword>
<evidence type="ECO:0000256" key="7">
    <source>
        <dbReference type="ARBA" id="ARBA00022848"/>
    </source>
</evidence>
<dbReference type="Proteomes" id="UP001219518">
    <property type="component" value="Unassembled WGS sequence"/>
</dbReference>
<evidence type="ECO:0000256" key="14">
    <source>
        <dbReference type="RuleBase" id="RU362121"/>
    </source>
</evidence>
<dbReference type="GO" id="GO:0046872">
    <property type="term" value="F:metal ion binding"/>
    <property type="evidence" value="ECO:0007669"/>
    <property type="project" value="UniProtKB-UniRule"/>
</dbReference>
<evidence type="ECO:0000256" key="10">
    <source>
        <dbReference type="ARBA" id="ARBA00023136"/>
    </source>
</evidence>
<evidence type="ECO:0000256" key="3">
    <source>
        <dbReference type="ARBA" id="ARBA00022617"/>
    </source>
</evidence>
<dbReference type="AlphaFoldDB" id="A0AAE1LQX0"/>
<keyword evidence="7" id="KW-0492">Microsome</keyword>
<comment type="subcellular location">
    <subcellularLocation>
        <location evidence="1">Endoplasmic reticulum membrane</location>
        <topology evidence="1">Single-pass membrane protein</topology>
        <orientation evidence="1">Cytoplasmic side</orientation>
    </subcellularLocation>
    <subcellularLocation>
        <location evidence="11">Microsome membrane</location>
        <topology evidence="11">Single-pass membrane protein</topology>
        <orientation evidence="11">Cytoplasmic side</orientation>
    </subcellularLocation>
</comment>
<feature type="domain" description="Cytochrome b5 heme-binding" evidence="15">
    <location>
        <begin position="1"/>
        <end position="77"/>
    </location>
</feature>
<evidence type="ECO:0000256" key="9">
    <source>
        <dbReference type="ARBA" id="ARBA00023004"/>
    </source>
</evidence>
<comment type="caution">
    <text evidence="16">The sequence shown here is derived from an EMBL/GenBank/DDBJ whole genome shotgun (WGS) entry which is preliminary data.</text>
</comment>
<dbReference type="EMBL" id="JAHWGI010001331">
    <property type="protein sequence ID" value="KAK3928430.1"/>
    <property type="molecule type" value="Genomic_DNA"/>
</dbReference>
<evidence type="ECO:0000256" key="1">
    <source>
        <dbReference type="ARBA" id="ARBA00004131"/>
    </source>
</evidence>
<feature type="domain" description="Cytochrome b5 heme-binding" evidence="15">
    <location>
        <begin position="108"/>
        <end position="184"/>
    </location>
</feature>
<evidence type="ECO:0000256" key="11">
    <source>
        <dbReference type="ARBA" id="ARBA00037877"/>
    </source>
</evidence>
<dbReference type="PRINTS" id="PR00363">
    <property type="entry name" value="CYTOCHROMEB5"/>
</dbReference>
<organism evidence="16 17">
    <name type="scientific">Frankliniella fusca</name>
    <dbReference type="NCBI Taxonomy" id="407009"/>
    <lineage>
        <taxon>Eukaryota</taxon>
        <taxon>Metazoa</taxon>
        <taxon>Ecdysozoa</taxon>
        <taxon>Arthropoda</taxon>
        <taxon>Hexapoda</taxon>
        <taxon>Insecta</taxon>
        <taxon>Pterygota</taxon>
        <taxon>Neoptera</taxon>
        <taxon>Paraneoptera</taxon>
        <taxon>Thysanoptera</taxon>
        <taxon>Terebrantia</taxon>
        <taxon>Thripoidea</taxon>
        <taxon>Thripidae</taxon>
        <taxon>Frankliniella</taxon>
    </lineage>
</organism>
<proteinExistence type="inferred from homology"/>
<dbReference type="Pfam" id="PF00173">
    <property type="entry name" value="Cyt-b5"/>
    <property type="match status" value="2"/>
</dbReference>
<keyword evidence="8" id="KW-0249">Electron transport</keyword>
<dbReference type="InterPro" id="IPR036400">
    <property type="entry name" value="Cyt_B5-like_heme/steroid_sf"/>
</dbReference>
<evidence type="ECO:0000313" key="16">
    <source>
        <dbReference type="EMBL" id="KAK3928430.1"/>
    </source>
</evidence>
<protein>
    <recommendedName>
        <fullName evidence="13">Cytochrome b5</fullName>
    </recommendedName>
</protein>
<reference evidence="16" key="2">
    <citation type="journal article" date="2023" name="BMC Genomics">
        <title>Pest status, molecular evolution, and epigenetic factors derived from the genome assembly of Frankliniella fusca, a thysanopteran phytovirus vector.</title>
        <authorList>
            <person name="Catto M.A."/>
            <person name="Labadie P.E."/>
            <person name="Jacobson A.L."/>
            <person name="Kennedy G.G."/>
            <person name="Srinivasan R."/>
            <person name="Hunt B.G."/>
        </authorList>
    </citation>
    <scope>NUCLEOTIDE SEQUENCE</scope>
    <source>
        <strain evidence="16">PL_HMW_Pooled</strain>
    </source>
</reference>
<dbReference type="FunFam" id="3.10.120.10:FF:000007">
    <property type="entry name" value="Sulfite oxidase, mitochondrial"/>
    <property type="match status" value="1"/>
</dbReference>
<evidence type="ECO:0000256" key="4">
    <source>
        <dbReference type="ARBA" id="ARBA00022692"/>
    </source>
</evidence>
<dbReference type="FunFam" id="3.10.120.10:FF:000002">
    <property type="entry name" value="Cytochrome b5 type B"/>
    <property type="match status" value="1"/>
</dbReference>
<keyword evidence="2" id="KW-0813">Transport</keyword>
<dbReference type="PROSITE" id="PS50255">
    <property type="entry name" value="CYTOCHROME_B5_2"/>
    <property type="match status" value="2"/>
</dbReference>
<dbReference type="PANTHER" id="PTHR19359:SF150">
    <property type="entry name" value="CYTOCHROME B5"/>
    <property type="match status" value="1"/>
</dbReference>
<keyword evidence="10" id="KW-0472">Membrane</keyword>
<reference evidence="16" key="1">
    <citation type="submission" date="2021-07" db="EMBL/GenBank/DDBJ databases">
        <authorList>
            <person name="Catto M.A."/>
            <person name="Jacobson A."/>
            <person name="Kennedy G."/>
            <person name="Labadie P."/>
            <person name="Hunt B.G."/>
            <person name="Srinivasan R."/>
        </authorList>
    </citation>
    <scope>NUCLEOTIDE SEQUENCE</scope>
    <source>
        <strain evidence="16">PL_HMW_Pooled</strain>
        <tissue evidence="16">Head</tissue>
    </source>
</reference>
<dbReference type="SMART" id="SM01117">
    <property type="entry name" value="Cyt-b5"/>
    <property type="match status" value="2"/>
</dbReference>
<gene>
    <name evidence="16" type="ORF">KUF71_016677</name>
</gene>
<keyword evidence="4" id="KW-0812">Transmembrane</keyword>
<keyword evidence="6" id="KW-0256">Endoplasmic reticulum</keyword>
<dbReference type="InterPro" id="IPR001199">
    <property type="entry name" value="Cyt_B5-like_heme/steroid-bd"/>
</dbReference>
<keyword evidence="17" id="KW-1185">Reference proteome</keyword>
<sequence length="234" mass="26242">MNAYTREEVARHNRMGDIWFIIHKHVYNVTEFIYEHPGGQEAHLRVAGKDASECFDEVGHSDEAETLMKRYRIGVVKEGGTPSSPSQCASRSCSEAVCVSVVTIIMATKLYSMAEVAQHNDNKKTWIVVHNGVYDVTEFLNEHPGGEEVLLEQAGKDATESFEDVGHSSDARELMLKYKVGELVESERKKIKEPVAKDWSSDNNSEDSSSWTSWLIPVSLGILATIVYRYLTAQ</sequence>
<evidence type="ECO:0000256" key="12">
    <source>
        <dbReference type="ARBA" id="ARBA00038168"/>
    </source>
</evidence>
<keyword evidence="9 14" id="KW-0408">Iron</keyword>
<keyword evidence="5 14" id="KW-0479">Metal-binding</keyword>
<evidence type="ECO:0000256" key="6">
    <source>
        <dbReference type="ARBA" id="ARBA00022824"/>
    </source>
</evidence>
<name>A0AAE1LQX0_9NEOP</name>
<evidence type="ECO:0000313" key="17">
    <source>
        <dbReference type="Proteomes" id="UP001219518"/>
    </source>
</evidence>
<evidence type="ECO:0000256" key="8">
    <source>
        <dbReference type="ARBA" id="ARBA00022982"/>
    </source>
</evidence>
<evidence type="ECO:0000256" key="2">
    <source>
        <dbReference type="ARBA" id="ARBA00022448"/>
    </source>
</evidence>
<accession>A0AAE1LQX0</accession>
<comment type="similarity">
    <text evidence="12 14">Belongs to the cytochrome b5 family.</text>
</comment>
<dbReference type="PROSITE" id="PS00191">
    <property type="entry name" value="CYTOCHROME_B5_1"/>
    <property type="match status" value="2"/>
</dbReference>
<evidence type="ECO:0000256" key="13">
    <source>
        <dbReference type="ARBA" id="ARBA00039806"/>
    </source>
</evidence>
<evidence type="ECO:0000259" key="15">
    <source>
        <dbReference type="PROSITE" id="PS50255"/>
    </source>
</evidence>
<dbReference type="GO" id="GO:0005789">
    <property type="term" value="C:endoplasmic reticulum membrane"/>
    <property type="evidence" value="ECO:0007669"/>
    <property type="project" value="UniProtKB-SubCell"/>
</dbReference>
<dbReference type="SUPFAM" id="SSF55856">
    <property type="entry name" value="Cytochrome b5-like heme/steroid binding domain"/>
    <property type="match status" value="2"/>
</dbReference>
<dbReference type="InterPro" id="IPR018506">
    <property type="entry name" value="Cyt_B5_heme-BS"/>
</dbReference>